<dbReference type="PANTHER" id="PTHR23245:SF36">
    <property type="entry name" value="TRNA (GUANINE(37)-N1)-METHYLTRANSFERASE"/>
    <property type="match status" value="1"/>
</dbReference>
<evidence type="ECO:0000313" key="7">
    <source>
        <dbReference type="EMBL" id="AFA40583.1"/>
    </source>
</evidence>
<dbReference type="Gene3D" id="3.30.300.110">
    <property type="entry name" value="Met-10+ protein-like domains"/>
    <property type="match status" value="1"/>
</dbReference>
<feature type="domain" description="SAM-dependent methyltransferase TRM5/TYW2-type" evidence="6">
    <location>
        <begin position="28"/>
        <end position="278"/>
    </location>
</feature>
<dbReference type="GO" id="GO:0008175">
    <property type="term" value="F:tRNA methyltransferase activity"/>
    <property type="evidence" value="ECO:0007669"/>
    <property type="project" value="TreeGrafter"/>
</dbReference>
<dbReference type="HOGENOM" id="CLU_022610_0_0_2"/>
<dbReference type="EMBL" id="CP003316">
    <property type="protein sequence ID" value="AFA40583.1"/>
    <property type="molecule type" value="Genomic_DNA"/>
</dbReference>
<reference evidence="7 8" key="1">
    <citation type="journal article" date="2012" name="Stand. Genomic Sci.">
        <title>Complete genome sequence of Pyrobaculum oguniense.</title>
        <authorList>
            <person name="Bernick D.L."/>
            <person name="Karplus K."/>
            <person name="Lui L.M."/>
            <person name="Coker J.K."/>
            <person name="Murphy J.N."/>
            <person name="Chan P.P."/>
            <person name="Cozen A.E."/>
            <person name="Lowe T.M."/>
        </authorList>
    </citation>
    <scope>NUCLEOTIDE SEQUENCE [LARGE SCALE GENOMIC DNA]</scope>
    <source>
        <strain evidence="7 8">TE7</strain>
    </source>
</reference>
<evidence type="ECO:0000259" key="6">
    <source>
        <dbReference type="PROSITE" id="PS51684"/>
    </source>
</evidence>
<accession>H6QBU0</accession>
<keyword evidence="2 7" id="KW-0489">Methyltransferase</keyword>
<dbReference type="InterPro" id="IPR056743">
    <property type="entry name" value="TRM5-TYW2-like_MTfase"/>
</dbReference>
<proteinExistence type="predicted"/>
<dbReference type="PANTHER" id="PTHR23245">
    <property type="entry name" value="TRNA METHYLTRANSFERASE"/>
    <property type="match status" value="1"/>
</dbReference>
<dbReference type="Proteomes" id="UP000009062">
    <property type="component" value="Chromosome"/>
</dbReference>
<dbReference type="Pfam" id="PF02475">
    <property type="entry name" value="TRM5-TYW2_MTfase"/>
    <property type="match status" value="1"/>
</dbReference>
<dbReference type="Pfam" id="PF25133">
    <property type="entry name" value="TYW2_N_2"/>
    <property type="match status" value="1"/>
</dbReference>
<dbReference type="CDD" id="cd02440">
    <property type="entry name" value="AdoMet_MTases"/>
    <property type="match status" value="1"/>
</dbReference>
<keyword evidence="4" id="KW-0949">S-adenosyl-L-methionine</keyword>
<keyword evidence="1" id="KW-0963">Cytoplasm</keyword>
<sequence length="278" mass="31513">MLEEAVSLKRRLDGVVPPELLEKVPTSFEVIGSRAGAVAIIEIPPELEPYKYAIAKAVAEMNKHVRAVLRKVGGRSGEYRLYSYETLIEGPTEVLHKEHGYYIKVDPTKVFFSSRDQTDRLDVARRVGEGERVLYLFAGVGPYAVAMAKFAKPRAIVAVELNPWGFKYMVENFRLNKIKNAVAVHGDVAVVAPLFKRRYDRVLLTLPLGAYRYLPLAFECLESGGVVHFYHLGREEDPFSEAAEIVKNHCPECRIMERRVVRDYAPGVYKVRLDVYKP</sequence>
<dbReference type="AlphaFoldDB" id="H6QBU0"/>
<dbReference type="GO" id="GO:0002939">
    <property type="term" value="P:tRNA N1-guanine methylation"/>
    <property type="evidence" value="ECO:0007669"/>
    <property type="project" value="TreeGrafter"/>
</dbReference>
<evidence type="ECO:0000256" key="3">
    <source>
        <dbReference type="ARBA" id="ARBA00022679"/>
    </source>
</evidence>
<dbReference type="InterPro" id="IPR056744">
    <property type="entry name" value="TRM5/TYW2-like_N"/>
</dbReference>
<protein>
    <submittedName>
        <fullName evidence="7">Methyltransferase</fullName>
    </submittedName>
</protein>
<dbReference type="STRING" id="698757.Pogu_2556"/>
<dbReference type="KEGG" id="pog:Pogu_2556"/>
<dbReference type="InterPro" id="IPR029063">
    <property type="entry name" value="SAM-dependent_MTases_sf"/>
</dbReference>
<keyword evidence="3" id="KW-0808">Transferase</keyword>
<dbReference type="eggNOG" id="arCOG00033">
    <property type="taxonomic scope" value="Archaea"/>
</dbReference>
<evidence type="ECO:0000256" key="5">
    <source>
        <dbReference type="ARBA" id="ARBA00022694"/>
    </source>
</evidence>
<dbReference type="Gene3D" id="3.40.50.150">
    <property type="entry name" value="Vaccinia Virus protein VP39"/>
    <property type="match status" value="1"/>
</dbReference>
<dbReference type="SUPFAM" id="SSF53335">
    <property type="entry name" value="S-adenosyl-L-methionine-dependent methyltransferases"/>
    <property type="match status" value="1"/>
</dbReference>
<keyword evidence="8" id="KW-1185">Reference proteome</keyword>
<gene>
    <name evidence="7" type="ordered locus">Pogu_2556</name>
</gene>
<name>H6QBU0_PYROT</name>
<evidence type="ECO:0000256" key="2">
    <source>
        <dbReference type="ARBA" id="ARBA00022603"/>
    </source>
</evidence>
<dbReference type="InterPro" id="IPR030382">
    <property type="entry name" value="MeTrfase_TRM5/TYW2"/>
</dbReference>
<dbReference type="PROSITE" id="PS51684">
    <property type="entry name" value="SAM_MT_TRM5_TYW2"/>
    <property type="match status" value="1"/>
</dbReference>
<evidence type="ECO:0000256" key="4">
    <source>
        <dbReference type="ARBA" id="ARBA00022691"/>
    </source>
</evidence>
<organism evidence="7 8">
    <name type="scientific">Pyrobaculum oguniense (strain DSM 13380 / JCM 10595 / TE7)</name>
    <dbReference type="NCBI Taxonomy" id="698757"/>
    <lineage>
        <taxon>Archaea</taxon>
        <taxon>Thermoproteota</taxon>
        <taxon>Thermoprotei</taxon>
        <taxon>Thermoproteales</taxon>
        <taxon>Thermoproteaceae</taxon>
        <taxon>Pyrobaculum</taxon>
    </lineage>
</organism>
<evidence type="ECO:0000256" key="1">
    <source>
        <dbReference type="ARBA" id="ARBA00022490"/>
    </source>
</evidence>
<dbReference type="GO" id="GO:0005737">
    <property type="term" value="C:cytoplasm"/>
    <property type="evidence" value="ECO:0007669"/>
    <property type="project" value="TreeGrafter"/>
</dbReference>
<evidence type="ECO:0000313" key="8">
    <source>
        <dbReference type="Proteomes" id="UP000009062"/>
    </source>
</evidence>
<keyword evidence="5" id="KW-0819">tRNA processing</keyword>